<dbReference type="VEuPathDB" id="VectorBase:GPAI015301"/>
<keyword evidence="3" id="KW-1185">Reference proteome</keyword>
<proteinExistence type="predicted"/>
<dbReference type="Proteomes" id="UP000092445">
    <property type="component" value="Unassembled WGS sequence"/>
</dbReference>
<reference evidence="3" key="1">
    <citation type="submission" date="2014-03" db="EMBL/GenBank/DDBJ databases">
        <authorList>
            <person name="Aksoy S."/>
            <person name="Warren W."/>
            <person name="Wilson R.K."/>
        </authorList>
    </citation>
    <scope>NUCLEOTIDE SEQUENCE [LARGE SCALE GENOMIC DNA]</scope>
    <source>
        <strain evidence="3">IAEA</strain>
    </source>
</reference>
<feature type="region of interest" description="Disordered" evidence="1">
    <location>
        <begin position="376"/>
        <end position="396"/>
    </location>
</feature>
<feature type="region of interest" description="Disordered" evidence="1">
    <location>
        <begin position="211"/>
        <end position="231"/>
    </location>
</feature>
<dbReference type="AlphaFoldDB" id="A0A1A9ZI40"/>
<name>A0A1A9ZI40_GLOPL</name>
<evidence type="ECO:0000313" key="2">
    <source>
        <dbReference type="EnsemblMetazoa" id="GPAI015301-PA"/>
    </source>
</evidence>
<sequence>MCDESKETFDVTTAENCCSHNSNSDLCSSPPYRTLSHYGFNYPITYRPSLTLQPACLLTPIELQRQKIIAFIKRLNFADNQAVVLDPKKTGEKGVGKGKPTNESFNLETLRKTGSFVSIKEVQLFNKSTEENENLKRASNKESELNSEHCSSLLSISGTYPTISQTHSIIEIDQDEMENCISTENYSNETLCKHYLTKQSRNITSRRPVKNLKGRKESEPGLLGDEYHDHPHKPEAEVEPEILGDEYHDPHKPEAEQRVKNLHCHYKEDNDNSDLTNKHITLTLNTLKRRAIALNNKNKPCLDLNKKTPQRNAEAAYTSCVSSNDSSSSAAIEIHINVTVRNSECVRSLRTHEQEFKAKLEKVIDDEIHLIVQELESEDHDHDHDHDPDKEEDEKSHLYENTLNFRSRRLSAPESISVSNRKANATEVDHRMSHNCGNSSISSPLCINTKFESQTNLFSLYSLRYRHTLAELEHELETLLNGIIQNMCECKKKVTQISEDIRTTSLHVGPLMKYDQQKSFDLTLV</sequence>
<evidence type="ECO:0000313" key="3">
    <source>
        <dbReference type="Proteomes" id="UP000092445"/>
    </source>
</evidence>
<feature type="compositionally biased region" description="Basic and acidic residues" evidence="1">
    <location>
        <begin position="214"/>
        <end position="231"/>
    </location>
</feature>
<evidence type="ECO:0000256" key="1">
    <source>
        <dbReference type="SAM" id="MobiDB-lite"/>
    </source>
</evidence>
<reference evidence="2" key="2">
    <citation type="submission" date="2020-05" db="UniProtKB">
        <authorList>
            <consortium name="EnsemblMetazoa"/>
        </authorList>
    </citation>
    <scope>IDENTIFICATION</scope>
    <source>
        <strain evidence="2">IAEA</strain>
    </source>
</reference>
<feature type="compositionally biased region" description="Basic and acidic residues" evidence="1">
    <location>
        <begin position="379"/>
        <end position="396"/>
    </location>
</feature>
<accession>A0A1A9ZI40</accession>
<organism evidence="2 3">
    <name type="scientific">Glossina pallidipes</name>
    <name type="common">Tsetse fly</name>
    <dbReference type="NCBI Taxonomy" id="7398"/>
    <lineage>
        <taxon>Eukaryota</taxon>
        <taxon>Metazoa</taxon>
        <taxon>Ecdysozoa</taxon>
        <taxon>Arthropoda</taxon>
        <taxon>Hexapoda</taxon>
        <taxon>Insecta</taxon>
        <taxon>Pterygota</taxon>
        <taxon>Neoptera</taxon>
        <taxon>Endopterygota</taxon>
        <taxon>Diptera</taxon>
        <taxon>Brachycera</taxon>
        <taxon>Muscomorpha</taxon>
        <taxon>Hippoboscoidea</taxon>
        <taxon>Glossinidae</taxon>
        <taxon>Glossina</taxon>
    </lineage>
</organism>
<protein>
    <submittedName>
        <fullName evidence="2">Uncharacterized protein</fullName>
    </submittedName>
</protein>
<dbReference type="EnsemblMetazoa" id="GPAI015301-RA">
    <property type="protein sequence ID" value="GPAI015301-PA"/>
    <property type="gene ID" value="GPAI015301"/>
</dbReference>